<dbReference type="EMBL" id="FPHF01000113">
    <property type="protein sequence ID" value="SFV69462.1"/>
    <property type="molecule type" value="Genomic_DNA"/>
</dbReference>
<dbReference type="Gene3D" id="1.25.40.10">
    <property type="entry name" value="Tetratricopeptide repeat domain"/>
    <property type="match status" value="3"/>
</dbReference>
<feature type="transmembrane region" description="Helical" evidence="1">
    <location>
        <begin position="40"/>
        <end position="60"/>
    </location>
</feature>
<evidence type="ECO:0000313" key="2">
    <source>
        <dbReference type="EMBL" id="SFV69462.1"/>
    </source>
</evidence>
<name>A0A1W1CUW4_9ZZZZ</name>
<dbReference type="Pfam" id="PF13181">
    <property type="entry name" value="TPR_8"/>
    <property type="match status" value="1"/>
</dbReference>
<dbReference type="SMART" id="SM00028">
    <property type="entry name" value="TPR"/>
    <property type="match status" value="4"/>
</dbReference>
<keyword evidence="1" id="KW-0812">Transmembrane</keyword>
<dbReference type="Pfam" id="PF13432">
    <property type="entry name" value="TPR_16"/>
    <property type="match status" value="1"/>
</dbReference>
<keyword evidence="1" id="KW-1133">Transmembrane helix</keyword>
<keyword evidence="1" id="KW-0472">Membrane</keyword>
<dbReference type="InterPro" id="IPR019734">
    <property type="entry name" value="TPR_rpt"/>
</dbReference>
<evidence type="ECO:0000256" key="1">
    <source>
        <dbReference type="SAM" id="Phobius"/>
    </source>
</evidence>
<organism evidence="2">
    <name type="scientific">hydrothermal vent metagenome</name>
    <dbReference type="NCBI Taxonomy" id="652676"/>
    <lineage>
        <taxon>unclassified sequences</taxon>
        <taxon>metagenomes</taxon>
        <taxon>ecological metagenomes</taxon>
    </lineage>
</organism>
<dbReference type="InterPro" id="IPR011990">
    <property type="entry name" value="TPR-like_helical_dom_sf"/>
</dbReference>
<gene>
    <name evidence="2" type="ORF">MNB_SM-4-850</name>
</gene>
<accession>A0A1W1CUW4</accession>
<reference evidence="2" key="1">
    <citation type="submission" date="2016-10" db="EMBL/GenBank/DDBJ databases">
        <authorList>
            <person name="de Groot N.N."/>
        </authorList>
    </citation>
    <scope>NUCLEOTIDE SEQUENCE</scope>
</reference>
<dbReference type="PROSITE" id="PS50005">
    <property type="entry name" value="TPR"/>
    <property type="match status" value="2"/>
</dbReference>
<proteinExistence type="predicted"/>
<sequence>MAELEEEIIIIDDSEAIEDSHANDDNKEEEDSGFKQKKPLIFALIAIVLIVIIIVAFLSLSSPEEDSIPFDVGFLEEKLAKPNTSVIQPSKLENMIAKANYLYSNGSKEKALSLYASIAHYSEAISQYNLGVAQLKDKQYQEAFNTFSKAIKNDEKRCVSAINAAVCALHLKDEKSFKYYIGLAYAYLPYELNSPLYSYYFTLISYYKKDYLNALNSLKNSTSTEYPNIQKNLSAKINALYQNDYMAIEVMEENYDDLDDFSLGLLYTRVGDFLLAINHFEEAIIKNIQPVKSQLALGLINIKLGHLQKAANQIKNITDMYPDEIYTHYPIRVKLKSSLFDVEKAQVHYRKTVLNTKNTIYQKIFAFSPYKIFNANQTISYIRKGNANIYIDNIHSAQEYLKTSSASSSVNIGITKAIKKALHLKIRDANHDLLALVKIQPKHSILQYNLALTYAQMGDLKKANEHFLRSYYLDAKNYLSGIYAIMTSQLLNKDSKKIRSMITSAVNDEEINEEQDLYKTLLFISDNNYFSAVDWLDKDYKQRPLYLLLDTIIALKLDKLEVAKKASNTLTILLPDEILPHLLYIDSHYSKLKTKEYAFSVLNYLKGIDFSFNDLYYGPYITRYLYIQENLIIGRLYFLRQQLKHTLETTSNETYEIESALALASLFDKQFEESYTLYNHLIDELKVQDAYTLFLGALASTVASHHENAIALLELSKLKNGSFYESRYALALLYLEAKNNKGAVIQLSRIKKDGFISNFFDFEVNTNELLFKKNNP</sequence>
<protein>
    <submittedName>
        <fullName evidence="2">Membrane protein</fullName>
    </submittedName>
</protein>
<dbReference type="SUPFAM" id="SSF48452">
    <property type="entry name" value="TPR-like"/>
    <property type="match status" value="2"/>
</dbReference>
<dbReference type="AlphaFoldDB" id="A0A1W1CUW4"/>